<evidence type="ECO:0000256" key="1">
    <source>
        <dbReference type="SAM" id="Coils"/>
    </source>
</evidence>
<dbReference type="OrthoDB" id="10387015at2759"/>
<feature type="compositionally biased region" description="Low complexity" evidence="2">
    <location>
        <begin position="410"/>
        <end position="424"/>
    </location>
</feature>
<dbReference type="Proteomes" id="UP000186817">
    <property type="component" value="Unassembled WGS sequence"/>
</dbReference>
<reference evidence="3 4" key="1">
    <citation type="submission" date="2016-02" db="EMBL/GenBank/DDBJ databases">
        <title>Genome analysis of coral dinoflagellate symbionts highlights evolutionary adaptations to a symbiotic lifestyle.</title>
        <authorList>
            <person name="Aranda M."/>
            <person name="Li Y."/>
            <person name="Liew Y.J."/>
            <person name="Baumgarten S."/>
            <person name="Simakov O."/>
            <person name="Wilson M."/>
            <person name="Piel J."/>
            <person name="Ashoor H."/>
            <person name="Bougouffa S."/>
            <person name="Bajic V.B."/>
            <person name="Ryu T."/>
            <person name="Ravasi T."/>
            <person name="Bayer T."/>
            <person name="Micklem G."/>
            <person name="Kim H."/>
            <person name="Bhak J."/>
            <person name="Lajeunesse T.C."/>
            <person name="Voolstra C.R."/>
        </authorList>
    </citation>
    <scope>NUCLEOTIDE SEQUENCE [LARGE SCALE GENOMIC DNA]</scope>
    <source>
        <strain evidence="3 4">CCMP2467</strain>
    </source>
</reference>
<feature type="compositionally biased region" description="Basic and acidic residues" evidence="2">
    <location>
        <begin position="311"/>
        <end position="322"/>
    </location>
</feature>
<gene>
    <name evidence="3" type="ORF">AK812_SmicGene42123</name>
</gene>
<sequence length="782" mass="87624">MVARMQRRADFLKAALSPSGDSIQVLTGLEDAEGRRCLSPKTLASRARTAPSAPKAEVHDAPHRRQLTRLMERQQREWEDLVITKPSQWSPNMVAEKQKEKERLKRQLHSRNIKTDRLLKENSTWQHERHLLLTRPDLCEKATCRRTSGEIKGGIFFPGGVRHGSSLPQPPQPVWFPSNPPHEVLKATLDSTTPPPLQRVMVVAVSPSLRSPHLCEDDDNPDAFLCCRPMSVRPQVPSPSTARPGSTECDIRPRPDFADAQEHSSMRDLNPFFVLHEHHYSVEEVEEAPMLLSAKASPKHESADATMEESNEVRRPSRDTTRPRAGPRGVATQKRRKLVSLRKGLGDVAKQQKLPSAHDGQQQIVLRKHYDPEASSVRFGAEEILLLESRNAEEEAWQRDLLEMHVEGRSSSSPVTPTTPGSVGEQHSPRNRCMIPECITVAQETQSDQAFGESAGTQHEGTGAWRREGDTQTRYHIDIGWARDPFTRKIVTWAARTDQPQLTLDAIRDLFRGELQNAVGQVNERVGTFEQNVTHQFAETFQRLARVEHETEHTKEKVTAVENQMDSLAARVTQLEQTGPTGGQPSGPDTRPPALIIGGWHPDTEADKVIDHANKLVAELRLDLDMRGTFVPGVRRGYAIIPLTRKDGETQEGQRSRVQHCIRQVRNANVTISTRLSGEPSKLFLNVSQPPEKRRKVQVAAKCKRLLMELGALPSDVETEYSTGQVWFKSKKVASATNHMAPQGTTKTGSEGWIDLQTIANKLHRNLEAVQAAWQPLGEVLK</sequence>
<feature type="region of interest" description="Disordered" evidence="2">
    <location>
        <begin position="406"/>
        <end position="430"/>
    </location>
</feature>
<evidence type="ECO:0000313" key="4">
    <source>
        <dbReference type="Proteomes" id="UP000186817"/>
    </source>
</evidence>
<name>A0A1Q9C4E4_SYMMI</name>
<comment type="caution">
    <text evidence="3">The sequence shown here is derived from an EMBL/GenBank/DDBJ whole genome shotgun (WGS) entry which is preliminary data.</text>
</comment>
<feature type="region of interest" description="Disordered" evidence="2">
    <location>
        <begin position="234"/>
        <end position="255"/>
    </location>
</feature>
<keyword evidence="4" id="KW-1185">Reference proteome</keyword>
<protein>
    <submittedName>
        <fullName evidence="3">Uncharacterized protein</fullName>
    </submittedName>
</protein>
<proteinExistence type="predicted"/>
<evidence type="ECO:0000256" key="2">
    <source>
        <dbReference type="SAM" id="MobiDB-lite"/>
    </source>
</evidence>
<accession>A0A1Q9C4E4</accession>
<organism evidence="3 4">
    <name type="scientific">Symbiodinium microadriaticum</name>
    <name type="common">Dinoflagellate</name>
    <name type="synonym">Zooxanthella microadriatica</name>
    <dbReference type="NCBI Taxonomy" id="2951"/>
    <lineage>
        <taxon>Eukaryota</taxon>
        <taxon>Sar</taxon>
        <taxon>Alveolata</taxon>
        <taxon>Dinophyceae</taxon>
        <taxon>Suessiales</taxon>
        <taxon>Symbiodiniaceae</taxon>
        <taxon>Symbiodinium</taxon>
    </lineage>
</organism>
<feature type="region of interest" description="Disordered" evidence="2">
    <location>
        <begin position="295"/>
        <end position="335"/>
    </location>
</feature>
<feature type="coiled-coil region" evidence="1">
    <location>
        <begin position="544"/>
        <end position="578"/>
    </location>
</feature>
<evidence type="ECO:0000313" key="3">
    <source>
        <dbReference type="EMBL" id="OLP77787.1"/>
    </source>
</evidence>
<dbReference type="EMBL" id="LSRX01001713">
    <property type="protein sequence ID" value="OLP77787.1"/>
    <property type="molecule type" value="Genomic_DNA"/>
</dbReference>
<dbReference type="AlphaFoldDB" id="A0A1Q9C4E4"/>
<keyword evidence="1" id="KW-0175">Coiled coil</keyword>